<dbReference type="Pfam" id="PF00440">
    <property type="entry name" value="TetR_N"/>
    <property type="match status" value="1"/>
</dbReference>
<evidence type="ECO:0000259" key="4">
    <source>
        <dbReference type="PROSITE" id="PS50977"/>
    </source>
</evidence>
<dbReference type="Gene3D" id="1.10.357.10">
    <property type="entry name" value="Tetracycline Repressor, domain 2"/>
    <property type="match status" value="1"/>
</dbReference>
<accession>A0AAN1VG31</accession>
<dbReference type="InterPro" id="IPR050624">
    <property type="entry name" value="HTH-type_Tx_Regulator"/>
</dbReference>
<dbReference type="RefSeq" id="WP_029581402.1">
    <property type="nucleotide sequence ID" value="NZ_CP012076.1"/>
</dbReference>
<dbReference type="PANTHER" id="PTHR43479">
    <property type="entry name" value="ACREF/ENVCD OPERON REPRESSOR-RELATED"/>
    <property type="match status" value="1"/>
</dbReference>
<dbReference type="PANTHER" id="PTHR43479:SF11">
    <property type="entry name" value="ACREF_ENVCD OPERON REPRESSOR-RELATED"/>
    <property type="match status" value="1"/>
</dbReference>
<proteinExistence type="predicted"/>
<protein>
    <submittedName>
        <fullName evidence="5">TetR/AcrR family transcriptional regulator</fullName>
    </submittedName>
</protein>
<feature type="domain" description="HTH tetR-type" evidence="4">
    <location>
        <begin position="30"/>
        <end position="90"/>
    </location>
</feature>
<evidence type="ECO:0000313" key="5">
    <source>
        <dbReference type="EMBL" id="AZW17579.1"/>
    </source>
</evidence>
<dbReference type="SUPFAM" id="SSF46689">
    <property type="entry name" value="Homeodomain-like"/>
    <property type="match status" value="1"/>
</dbReference>
<dbReference type="Proteomes" id="UP000282741">
    <property type="component" value="Chromosome"/>
</dbReference>
<sequence length="214" mass="24118">MPTKSLARAAQPAEPPADWREASSRNERSRLIREALFSAAAAVVGEHGYQDASITLITQRAGVAQGTFYNHFESRQDILDQLLPALGKDMLAHVGECSRQGKTLIEREELGFRGFFSFLKAHPHFFRILNEAPSFAPKGYEAHLKLVLEGYMHFFRKARARGEATGYSERELEVVAYVLMSARIYLSRYAENGDIPDWVVKAYRKLVADGLARK</sequence>
<keyword evidence="1 2" id="KW-0238">DNA-binding</keyword>
<name>A0AAN1VG31_9BORD</name>
<dbReference type="InterPro" id="IPR009057">
    <property type="entry name" value="Homeodomain-like_sf"/>
</dbReference>
<dbReference type="GeneID" id="92995090"/>
<feature type="region of interest" description="Disordered" evidence="3">
    <location>
        <begin position="1"/>
        <end position="25"/>
    </location>
</feature>
<feature type="DNA-binding region" description="H-T-H motif" evidence="2">
    <location>
        <begin position="53"/>
        <end position="72"/>
    </location>
</feature>
<dbReference type="GO" id="GO:0003677">
    <property type="term" value="F:DNA binding"/>
    <property type="evidence" value="ECO:0007669"/>
    <property type="project" value="UniProtKB-UniRule"/>
</dbReference>
<evidence type="ECO:0000313" key="6">
    <source>
        <dbReference type="Proteomes" id="UP000282741"/>
    </source>
</evidence>
<reference evidence="6" key="1">
    <citation type="submission" date="2017-10" db="EMBL/GenBank/DDBJ databases">
        <title>Whole genome sequencing of various Bordetella species.</title>
        <authorList>
            <person name="Weigand M.R."/>
            <person name="Loparev V."/>
            <person name="Peng Y."/>
            <person name="Bowden K.E."/>
            <person name="Tondella M.L."/>
            <person name="Williams M.M."/>
        </authorList>
    </citation>
    <scope>NUCLEOTIDE SEQUENCE [LARGE SCALE GENOMIC DNA]</scope>
    <source>
        <strain evidence="6">H720</strain>
    </source>
</reference>
<dbReference type="KEGG" id="bhz:ACR54_03696"/>
<evidence type="ECO:0000256" key="3">
    <source>
        <dbReference type="SAM" id="MobiDB-lite"/>
    </source>
</evidence>
<dbReference type="InterPro" id="IPR001647">
    <property type="entry name" value="HTH_TetR"/>
</dbReference>
<dbReference type="PROSITE" id="PS50977">
    <property type="entry name" value="HTH_TETR_2"/>
    <property type="match status" value="1"/>
</dbReference>
<dbReference type="PRINTS" id="PR00455">
    <property type="entry name" value="HTHTETR"/>
</dbReference>
<evidence type="ECO:0000256" key="2">
    <source>
        <dbReference type="PROSITE-ProRule" id="PRU00335"/>
    </source>
</evidence>
<dbReference type="EMBL" id="CP024172">
    <property type="protein sequence ID" value="AZW17579.1"/>
    <property type="molecule type" value="Genomic_DNA"/>
</dbReference>
<gene>
    <name evidence="5" type="ORF">CS347_12785</name>
</gene>
<evidence type="ECO:0000256" key="1">
    <source>
        <dbReference type="ARBA" id="ARBA00023125"/>
    </source>
</evidence>
<dbReference type="AlphaFoldDB" id="A0AAN1VG31"/>
<organism evidence="5 6">
    <name type="scientific">Bordetella hinzii</name>
    <dbReference type="NCBI Taxonomy" id="103855"/>
    <lineage>
        <taxon>Bacteria</taxon>
        <taxon>Pseudomonadati</taxon>
        <taxon>Pseudomonadota</taxon>
        <taxon>Betaproteobacteria</taxon>
        <taxon>Burkholderiales</taxon>
        <taxon>Alcaligenaceae</taxon>
        <taxon>Bordetella</taxon>
    </lineage>
</organism>